<dbReference type="Pfam" id="PF00415">
    <property type="entry name" value="RCC1"/>
    <property type="match status" value="1"/>
</dbReference>
<dbReference type="PROSITE" id="PS50012">
    <property type="entry name" value="RCC1_3"/>
    <property type="match status" value="7"/>
</dbReference>
<dbReference type="InterPro" id="IPR009091">
    <property type="entry name" value="RCC1/BLIP-II"/>
</dbReference>
<dbReference type="SUPFAM" id="SSF47923">
    <property type="entry name" value="Ypt/Rab-GAP domain of gyp1p"/>
    <property type="match status" value="2"/>
</dbReference>
<dbReference type="PRINTS" id="PR00633">
    <property type="entry name" value="RCCNDNSATION"/>
</dbReference>
<keyword evidence="6" id="KW-1185">Reference proteome</keyword>
<feature type="region of interest" description="Disordered" evidence="3">
    <location>
        <begin position="190"/>
        <end position="228"/>
    </location>
</feature>
<feature type="compositionally biased region" description="Low complexity" evidence="3">
    <location>
        <begin position="457"/>
        <end position="469"/>
    </location>
</feature>
<dbReference type="InterPro" id="IPR035969">
    <property type="entry name" value="Rab-GAP_TBC_sf"/>
</dbReference>
<dbReference type="SUPFAM" id="SSF50985">
    <property type="entry name" value="RCC1/BLIP-II"/>
    <property type="match status" value="1"/>
</dbReference>
<protein>
    <recommendedName>
        <fullName evidence="4">Rab-GAP TBC domain-containing protein</fullName>
    </recommendedName>
</protein>
<organism evidence="5 6">
    <name type="scientific">Hyaloperonospora brassicae</name>
    <name type="common">Brassica downy mildew</name>
    <name type="synonym">Peronospora brassicae</name>
    <dbReference type="NCBI Taxonomy" id="162125"/>
    <lineage>
        <taxon>Eukaryota</taxon>
        <taxon>Sar</taxon>
        <taxon>Stramenopiles</taxon>
        <taxon>Oomycota</taxon>
        <taxon>Peronosporomycetes</taxon>
        <taxon>Peronosporales</taxon>
        <taxon>Peronosporaceae</taxon>
        <taxon>Hyaloperonospora</taxon>
    </lineage>
</organism>
<evidence type="ECO:0000256" key="2">
    <source>
        <dbReference type="PROSITE-ProRule" id="PRU00235"/>
    </source>
</evidence>
<dbReference type="Proteomes" id="UP001162031">
    <property type="component" value="Unassembled WGS sequence"/>
</dbReference>
<feature type="region of interest" description="Disordered" evidence="3">
    <location>
        <begin position="301"/>
        <end position="324"/>
    </location>
</feature>
<feature type="repeat" description="RCC1" evidence="2">
    <location>
        <begin position="615"/>
        <end position="689"/>
    </location>
</feature>
<dbReference type="PROSITE" id="PS00626">
    <property type="entry name" value="RCC1_2"/>
    <property type="match status" value="2"/>
</dbReference>
<feature type="domain" description="Rab-GAP TBC" evidence="4">
    <location>
        <begin position="1082"/>
        <end position="1289"/>
    </location>
</feature>
<feature type="compositionally biased region" description="Basic and acidic residues" evidence="3">
    <location>
        <begin position="521"/>
        <end position="543"/>
    </location>
</feature>
<dbReference type="Pfam" id="PF13540">
    <property type="entry name" value="RCC1_2"/>
    <property type="match status" value="1"/>
</dbReference>
<proteinExistence type="predicted"/>
<dbReference type="Gene3D" id="1.10.8.270">
    <property type="entry name" value="putative rabgap domain of human tbc1 domain family member 14 like domains"/>
    <property type="match status" value="1"/>
</dbReference>
<dbReference type="Gene3D" id="2.130.10.30">
    <property type="entry name" value="Regulator of chromosome condensation 1/beta-lactamase-inhibitor protein II"/>
    <property type="match status" value="2"/>
</dbReference>
<feature type="region of interest" description="Disordered" evidence="3">
    <location>
        <begin position="457"/>
        <end position="491"/>
    </location>
</feature>
<dbReference type="InterPro" id="IPR000408">
    <property type="entry name" value="Reg_chr_condens"/>
</dbReference>
<dbReference type="Gene3D" id="1.10.10.750">
    <property type="entry name" value="Ypt/Rab-GAP domain of gyp1p, domain 1"/>
    <property type="match status" value="1"/>
</dbReference>
<reference evidence="5" key="1">
    <citation type="submission" date="2022-12" db="EMBL/GenBank/DDBJ databases">
        <authorList>
            <person name="Webb A."/>
        </authorList>
    </citation>
    <scope>NUCLEOTIDE SEQUENCE</scope>
    <source>
        <strain evidence="5">Hp1</strain>
    </source>
</reference>
<feature type="repeat" description="RCC1" evidence="2">
    <location>
        <begin position="852"/>
        <end position="907"/>
    </location>
</feature>
<dbReference type="Pfam" id="PF00566">
    <property type="entry name" value="RabGAP-TBC"/>
    <property type="match status" value="1"/>
</dbReference>
<sequence length="1416" mass="156527">MSTNNLGLPVTVELLGCYRAQHPLDPHRPFVVYVLRISTSSTVPFLVYRRCSAVAALAAELHDVPTVERLRTQTRQGDVPLSAAELQQRFHALERFFQQVVGSFRRQHATRQSQQQQQHDDSSTLDMHVFCAFLADGRNRPPKPVTGDLPGWVRPISMVPLQTVPWTSRVPLTMVPLPWAAAAALNSQEARVGTTSEDDDDDVSSTSVRSQVPGSSMEGEGEGAGQRAAVESTCFRNDVLQAESNLNALWHCVRAYMQTTTAWWDATAAVLNEYKRVAEMPLVCAVAQTNEDVAMERRDIGSSKNASGSNGHEQKQQQDGGSETHAARLVRALSQVLGSIQPEFEQTCEDAVLKPLGALCYDVLPEVKHTYWTRHSNWGHEGLARRTQVRRFQQERETLSAKLREDVETSMTALVGLQNKMLAAMQGLDQVQQVSRQRSQSEPEFAGQTGRRACESSCGISISRSQSSSKEVHDIDASDAASSSESRHEKNMQVQAYADAATVIDHVASSDEVDDAGVSMDDNKCGESKDGEKSKESDAREAVSDEVEVEMVDKTAVGQDVEEPSSYMWVWGRPPSLESGTPVVLRPKKVSLLNGQPIVQVACGGEHLLYLTSTGDVYSYGDNEDKKAAAATMAIKNNPNDSESAQRSATVSFLAPRLVEELALEKALHRTTIATIACGAQHSLAITDAGELYTWGSGEDGRLGHGDMRDRAVPRKVMSLLRESVTTASCGGAHTAVLTTRGTVFVFGRGRNGRLGLGDYRWRDTPHPILGFPKGTRIAHVVCGWNFTAALDREGRLFTWGKTGEGQCGLGYVDKDQVVPRCVERLCEQAGSSAIVDVACGYTHTVVLTASGELYSWGLGEYGQLGTGDVYQPLPARVQLPEGALCSPDRLARVYCGAFHSISTTENHVMFAWGLNSYGACGLGHTANKDRPERMDCFSSDAELIVACGHKYTIALEVRHDLNGHTSSIPQANLETGTVSAAYRLDVPRTQRQISEGSEASEDVLYRGRSSLDKLNSSNSVPRHRRRSSFGVAMELDDVPREAIHVKEEELRRAKKLWRTRILRDWEENKDTPLAHSLWRQGIPPSIRARVWPMAIGNKLKVTPEMFKIYRRRATAYKKDRVATEENGTVDGGREHTLALIDTDLPRTFPSLKLFDSSGPYYAFLLEVLETYACYRPDLGYIQGMSYLAAMLCLHMPQDRYLAFQCLANLMVNEHLFTFYLLDADLANVYYTLFDAFLNSRHPHLRAHLREIGILSCSMYLMNWLQTLFLQVLPLESAARVFDNFLLDGTVFLFRTAMAIHDLLGPQLMAADIDVALPLLQRNVIYQDEWSVLVSEQALFDTVATIGVPSHIYSALDRVVNDVFFYEKRGELDSAGGKKMMAFASGGQSVGIGHVKHERRRMYAISDALNGVLGGF</sequence>
<feature type="repeat" description="RCC1" evidence="2">
    <location>
        <begin position="690"/>
        <end position="741"/>
    </location>
</feature>
<dbReference type="Gene3D" id="1.10.472.80">
    <property type="entry name" value="Ypt/Rab-GAP domain of gyp1p, domain 3"/>
    <property type="match status" value="1"/>
</dbReference>
<dbReference type="InterPro" id="IPR058923">
    <property type="entry name" value="RCC1-like_dom"/>
</dbReference>
<dbReference type="PROSITE" id="PS50086">
    <property type="entry name" value="TBC_RABGAP"/>
    <property type="match status" value="1"/>
</dbReference>
<evidence type="ECO:0000256" key="1">
    <source>
        <dbReference type="ARBA" id="ARBA00022737"/>
    </source>
</evidence>
<evidence type="ECO:0000256" key="3">
    <source>
        <dbReference type="SAM" id="MobiDB-lite"/>
    </source>
</evidence>
<name>A0AAV0U4W5_HYABA</name>
<accession>A0AAV0U4W5</accession>
<feature type="repeat" description="RCC1" evidence="2">
    <location>
        <begin position="908"/>
        <end position="959"/>
    </location>
</feature>
<feature type="repeat" description="RCC1" evidence="2">
    <location>
        <begin position="566"/>
        <end position="614"/>
    </location>
</feature>
<feature type="repeat" description="RCC1" evidence="2">
    <location>
        <begin position="742"/>
        <end position="794"/>
    </location>
</feature>
<evidence type="ECO:0000313" key="6">
    <source>
        <dbReference type="Proteomes" id="UP001162031"/>
    </source>
</evidence>
<dbReference type="SMART" id="SM00164">
    <property type="entry name" value="TBC"/>
    <property type="match status" value="1"/>
</dbReference>
<comment type="caution">
    <text evidence="5">The sequence shown here is derived from an EMBL/GenBank/DDBJ whole genome shotgun (WGS) entry which is preliminary data.</text>
</comment>
<dbReference type="Pfam" id="PF25390">
    <property type="entry name" value="WD40_RLD"/>
    <property type="match status" value="1"/>
</dbReference>
<dbReference type="EMBL" id="CANTFL010001133">
    <property type="protein sequence ID" value="CAI5732031.1"/>
    <property type="molecule type" value="Genomic_DNA"/>
</dbReference>
<dbReference type="InterPro" id="IPR051210">
    <property type="entry name" value="Ub_ligase/GEF_domain"/>
</dbReference>
<dbReference type="InterPro" id="IPR000195">
    <property type="entry name" value="Rab-GAP-TBC_dom"/>
</dbReference>
<dbReference type="PANTHER" id="PTHR22870:SF466">
    <property type="entry name" value="ANKYRIN REPEAT-CONTAINING PROTEIN"/>
    <property type="match status" value="1"/>
</dbReference>
<dbReference type="PANTHER" id="PTHR22870">
    <property type="entry name" value="REGULATOR OF CHROMOSOME CONDENSATION"/>
    <property type="match status" value="1"/>
</dbReference>
<evidence type="ECO:0000259" key="4">
    <source>
        <dbReference type="PROSITE" id="PS50086"/>
    </source>
</evidence>
<feature type="compositionally biased region" description="Polar residues" evidence="3">
    <location>
        <begin position="302"/>
        <end position="321"/>
    </location>
</feature>
<keyword evidence="1" id="KW-0677">Repeat</keyword>
<feature type="repeat" description="RCC1" evidence="2">
    <location>
        <begin position="795"/>
        <end position="851"/>
    </location>
</feature>
<evidence type="ECO:0000313" key="5">
    <source>
        <dbReference type="EMBL" id="CAI5732031.1"/>
    </source>
</evidence>
<feature type="region of interest" description="Disordered" evidence="3">
    <location>
        <begin position="509"/>
        <end position="545"/>
    </location>
</feature>
<gene>
    <name evidence="5" type="ORF">HBR001_LOCUS5392</name>
</gene>